<dbReference type="AlphaFoldDB" id="A0A2T8HVV0"/>
<evidence type="ECO:0000256" key="2">
    <source>
        <dbReference type="HAMAP-Rule" id="MF_00634"/>
    </source>
</evidence>
<comment type="caution">
    <text evidence="3">The sequence shown here is derived from an EMBL/GenBank/DDBJ whole genome shotgun (WGS) entry which is preliminary data.</text>
</comment>
<dbReference type="RefSeq" id="WP_116557436.1">
    <property type="nucleotide sequence ID" value="NZ_QDKM01000002.1"/>
</dbReference>
<dbReference type="GO" id="GO:0005737">
    <property type="term" value="C:cytoplasm"/>
    <property type="evidence" value="ECO:0007669"/>
    <property type="project" value="TreeGrafter"/>
</dbReference>
<dbReference type="SMART" id="SM01152">
    <property type="entry name" value="DUF167"/>
    <property type="match status" value="1"/>
</dbReference>
<dbReference type="SUPFAM" id="SSF69786">
    <property type="entry name" value="YggU-like"/>
    <property type="match status" value="1"/>
</dbReference>
<dbReference type="Gene3D" id="3.30.1200.10">
    <property type="entry name" value="YggU-like"/>
    <property type="match status" value="1"/>
</dbReference>
<dbReference type="EMBL" id="QDKM01000002">
    <property type="protein sequence ID" value="PVH29551.1"/>
    <property type="molecule type" value="Genomic_DNA"/>
</dbReference>
<dbReference type="OrthoDB" id="3176309at2"/>
<sequence length="83" mass="9072">MSLPDLSALVQEGARLSVRATPKARRNAIEQGDPLRIWVTAPPDNGRANEAIRKLLAKALGIAPSRLTLLRGQTSRDKLFQVD</sequence>
<accession>A0A2T8HVV0</accession>
<evidence type="ECO:0000313" key="4">
    <source>
        <dbReference type="Proteomes" id="UP000245911"/>
    </source>
</evidence>
<evidence type="ECO:0000313" key="3">
    <source>
        <dbReference type="EMBL" id="PVH29551.1"/>
    </source>
</evidence>
<dbReference type="PANTHER" id="PTHR13420">
    <property type="entry name" value="UPF0235 PROTEIN C15ORF40"/>
    <property type="match status" value="1"/>
</dbReference>
<dbReference type="InterPro" id="IPR036591">
    <property type="entry name" value="YggU-like_sf"/>
</dbReference>
<name>A0A2T8HVV0_9RHOB</name>
<gene>
    <name evidence="3" type="ORF">DDE20_05340</name>
</gene>
<reference evidence="3 4" key="1">
    <citation type="submission" date="2018-04" db="EMBL/GenBank/DDBJ databases">
        <title>Pararhodobacter oceanense sp. nov., isolated from marine intertidal sediment.</title>
        <authorList>
            <person name="Wang X.-L."/>
            <person name="Du Z.-J."/>
        </authorList>
    </citation>
    <scope>NUCLEOTIDE SEQUENCE [LARGE SCALE GENOMIC DNA]</scope>
    <source>
        <strain evidence="3 4">AM505</strain>
    </source>
</reference>
<proteinExistence type="inferred from homology"/>
<protein>
    <recommendedName>
        <fullName evidence="2">UPF0235 protein DDE20_05340</fullName>
    </recommendedName>
</protein>
<evidence type="ECO:0000256" key="1">
    <source>
        <dbReference type="ARBA" id="ARBA00010364"/>
    </source>
</evidence>
<comment type="similarity">
    <text evidence="1 2">Belongs to the UPF0235 family.</text>
</comment>
<dbReference type="PANTHER" id="PTHR13420:SF7">
    <property type="entry name" value="UPF0235 PROTEIN C15ORF40"/>
    <property type="match status" value="1"/>
</dbReference>
<dbReference type="Pfam" id="PF02594">
    <property type="entry name" value="DUF167"/>
    <property type="match status" value="1"/>
</dbReference>
<dbReference type="Proteomes" id="UP000245911">
    <property type="component" value="Unassembled WGS sequence"/>
</dbReference>
<dbReference type="HAMAP" id="MF_00634">
    <property type="entry name" value="UPF0235"/>
    <property type="match status" value="1"/>
</dbReference>
<keyword evidence="4" id="KW-1185">Reference proteome</keyword>
<dbReference type="NCBIfam" id="TIGR00251">
    <property type="entry name" value="DUF167 family protein"/>
    <property type="match status" value="1"/>
</dbReference>
<organism evidence="3 4">
    <name type="scientific">Pararhodobacter oceanensis</name>
    <dbReference type="NCBI Taxonomy" id="2172121"/>
    <lineage>
        <taxon>Bacteria</taxon>
        <taxon>Pseudomonadati</taxon>
        <taxon>Pseudomonadota</taxon>
        <taxon>Alphaproteobacteria</taxon>
        <taxon>Rhodobacterales</taxon>
        <taxon>Paracoccaceae</taxon>
        <taxon>Pararhodobacter</taxon>
    </lineage>
</organism>
<dbReference type="InterPro" id="IPR003746">
    <property type="entry name" value="DUF167"/>
</dbReference>